<dbReference type="Proteomes" id="UP000271227">
    <property type="component" value="Unassembled WGS sequence"/>
</dbReference>
<dbReference type="OrthoDB" id="3867411at2"/>
<dbReference type="PANTHER" id="PTHR36852:SF1">
    <property type="entry name" value="PROTEIN GVPL 2"/>
    <property type="match status" value="1"/>
</dbReference>
<gene>
    <name evidence="4" type="ORF">BXY39_0876</name>
</gene>
<evidence type="ECO:0000313" key="4">
    <source>
        <dbReference type="EMBL" id="RMB12380.1"/>
    </source>
</evidence>
<sequence length="267" mass="29238">MTAHPLKNGTPAGTPAAGEAQYLYCVIDGEETRTFDVDGIGGKGDAVYTLPFDGLSAVVSSSPEAEYDSTRRNLTAHMRVLETVMADHTIVPIRFGSVAPTVEAVNDTLLKPQAATIRGLLGELEGRIEMGLKAFWMEGVLYSEILSVRQDIAQLRDRLVGRSPDETYYERVKLGELLEAEVSEKRAREATELLAKISPLAYRVKQQDALGEQMILNVSLLLDRDKSDALEELVAALDAENENRLLFKLVGPTAPYNFVDLSLTPDA</sequence>
<dbReference type="InParanoid" id="A0A3M0CUZ1"/>
<evidence type="ECO:0000256" key="3">
    <source>
        <dbReference type="ARBA" id="ARBA00035643"/>
    </source>
</evidence>
<comment type="similarity">
    <text evidence="3">Belongs to the gas vesicle GvpF/GvpL family.</text>
</comment>
<reference evidence="4 5" key="1">
    <citation type="submission" date="2018-10" db="EMBL/GenBank/DDBJ databases">
        <title>Genomic Encyclopedia of Archaeal and Bacterial Type Strains, Phase II (KMG-II): from individual species to whole genera.</title>
        <authorList>
            <person name="Goeker M."/>
        </authorList>
    </citation>
    <scope>NUCLEOTIDE SEQUENCE [LARGE SCALE GENOMIC DNA]</scope>
    <source>
        <strain evidence="4 5">DSM 25217</strain>
    </source>
</reference>
<dbReference type="RefSeq" id="WP_121937556.1">
    <property type="nucleotide sequence ID" value="NZ_REFR01000009.1"/>
</dbReference>
<organism evidence="4 5">
    <name type="scientific">Eilatimonas milleporae</name>
    <dbReference type="NCBI Taxonomy" id="911205"/>
    <lineage>
        <taxon>Bacteria</taxon>
        <taxon>Pseudomonadati</taxon>
        <taxon>Pseudomonadota</taxon>
        <taxon>Alphaproteobacteria</taxon>
        <taxon>Kordiimonadales</taxon>
        <taxon>Kordiimonadaceae</taxon>
        <taxon>Eilatimonas</taxon>
    </lineage>
</organism>
<evidence type="ECO:0000256" key="2">
    <source>
        <dbReference type="ARBA" id="ARBA00035108"/>
    </source>
</evidence>
<dbReference type="EMBL" id="REFR01000009">
    <property type="protein sequence ID" value="RMB12380.1"/>
    <property type="molecule type" value="Genomic_DNA"/>
</dbReference>
<dbReference type="InterPro" id="IPR009430">
    <property type="entry name" value="GvpL/GvpF"/>
</dbReference>
<evidence type="ECO:0000256" key="1">
    <source>
        <dbReference type="ARBA" id="ARBA00022987"/>
    </source>
</evidence>
<dbReference type="GO" id="GO:0031412">
    <property type="term" value="P:gas vesicle organization"/>
    <property type="evidence" value="ECO:0007669"/>
    <property type="project" value="InterPro"/>
</dbReference>
<dbReference type="PANTHER" id="PTHR36852">
    <property type="entry name" value="PROTEIN GVPL 2"/>
    <property type="match status" value="1"/>
</dbReference>
<dbReference type="AlphaFoldDB" id="A0A3M0CUZ1"/>
<dbReference type="Pfam" id="PF06386">
    <property type="entry name" value="GvpL_GvpF"/>
    <property type="match status" value="1"/>
</dbReference>
<name>A0A3M0CUZ1_9PROT</name>
<protein>
    <submittedName>
        <fullName evidence="4">Gas vesicle protein GvpL/GvpF</fullName>
    </submittedName>
</protein>
<comment type="subcellular location">
    <subcellularLocation>
        <location evidence="2">Gas vesicle</location>
    </subcellularLocation>
</comment>
<keyword evidence="5" id="KW-1185">Reference proteome</keyword>
<accession>A0A3M0CUZ1</accession>
<comment type="caution">
    <text evidence="4">The sequence shown here is derived from an EMBL/GenBank/DDBJ whole genome shotgun (WGS) entry which is preliminary data.</text>
</comment>
<keyword evidence="1" id="KW-0304">Gas vesicle</keyword>
<evidence type="ECO:0000313" key="5">
    <source>
        <dbReference type="Proteomes" id="UP000271227"/>
    </source>
</evidence>
<proteinExistence type="inferred from homology"/>
<dbReference type="GO" id="GO:0031411">
    <property type="term" value="C:gas vesicle"/>
    <property type="evidence" value="ECO:0007669"/>
    <property type="project" value="UniProtKB-SubCell"/>
</dbReference>